<dbReference type="Pfam" id="PF18371">
    <property type="entry name" value="FAD_SOX"/>
    <property type="match status" value="1"/>
</dbReference>
<dbReference type="InterPro" id="IPR013766">
    <property type="entry name" value="Thioredoxin_domain"/>
</dbReference>
<protein>
    <recommendedName>
        <fullName evidence="10">Sulfhydryl oxidase</fullName>
        <ecNumber evidence="10">1.8.3.2</ecNumber>
    </recommendedName>
</protein>
<keyword evidence="10" id="KW-0812">Transmembrane</keyword>
<dbReference type="GO" id="GO:0006457">
    <property type="term" value="P:protein folding"/>
    <property type="evidence" value="ECO:0007669"/>
    <property type="project" value="TreeGrafter"/>
</dbReference>
<evidence type="ECO:0000313" key="13">
    <source>
        <dbReference type="EnsemblMetazoa" id="SMAR015121-PA"/>
    </source>
</evidence>
<dbReference type="InterPro" id="IPR036249">
    <property type="entry name" value="Thioredoxin-like_sf"/>
</dbReference>
<dbReference type="GO" id="GO:0016971">
    <property type="term" value="F:flavin-dependent sulfhydryl oxidase activity"/>
    <property type="evidence" value="ECO:0007669"/>
    <property type="project" value="InterPro"/>
</dbReference>
<dbReference type="Proteomes" id="UP000014500">
    <property type="component" value="Unassembled WGS sequence"/>
</dbReference>
<comment type="cofactor">
    <cofactor evidence="1 10">
        <name>FAD</name>
        <dbReference type="ChEBI" id="CHEBI:57692"/>
    </cofactor>
</comment>
<comment type="catalytic activity">
    <reaction evidence="9 10">
        <text>2 R'C(R)SH + O2 = R'C(R)S-S(R)CR' + H2O2</text>
        <dbReference type="Rhea" id="RHEA:17357"/>
        <dbReference type="ChEBI" id="CHEBI:15379"/>
        <dbReference type="ChEBI" id="CHEBI:16240"/>
        <dbReference type="ChEBI" id="CHEBI:16520"/>
        <dbReference type="ChEBI" id="CHEBI:17412"/>
        <dbReference type="EC" id="1.8.3.2"/>
    </reaction>
</comment>
<proteinExistence type="inferred from homology"/>
<dbReference type="Pfam" id="PF04777">
    <property type="entry name" value="Evr1_Alr"/>
    <property type="match status" value="1"/>
</dbReference>
<dbReference type="EC" id="1.8.3.2" evidence="10"/>
<dbReference type="FunFam" id="1.20.120.1960:FF:000001">
    <property type="entry name" value="Sulfhydryl oxidase"/>
    <property type="match status" value="1"/>
</dbReference>
<evidence type="ECO:0000256" key="3">
    <source>
        <dbReference type="ARBA" id="ARBA00022630"/>
    </source>
</evidence>
<dbReference type="GO" id="GO:0003756">
    <property type="term" value="F:protein disulfide isomerase activity"/>
    <property type="evidence" value="ECO:0007669"/>
    <property type="project" value="TreeGrafter"/>
</dbReference>
<evidence type="ECO:0000256" key="1">
    <source>
        <dbReference type="ARBA" id="ARBA00001974"/>
    </source>
</evidence>
<evidence type="ECO:0000313" key="14">
    <source>
        <dbReference type="Proteomes" id="UP000014500"/>
    </source>
</evidence>
<feature type="transmembrane region" description="Helical" evidence="10">
    <location>
        <begin position="599"/>
        <end position="618"/>
    </location>
</feature>
<organism evidence="13 14">
    <name type="scientific">Strigamia maritima</name>
    <name type="common">European centipede</name>
    <name type="synonym">Geophilus maritimus</name>
    <dbReference type="NCBI Taxonomy" id="126957"/>
    <lineage>
        <taxon>Eukaryota</taxon>
        <taxon>Metazoa</taxon>
        <taxon>Ecdysozoa</taxon>
        <taxon>Arthropoda</taxon>
        <taxon>Myriapoda</taxon>
        <taxon>Chilopoda</taxon>
        <taxon>Pleurostigmophora</taxon>
        <taxon>Geophilomorpha</taxon>
        <taxon>Linotaeniidae</taxon>
        <taxon>Strigamia</taxon>
    </lineage>
</organism>
<dbReference type="PANTHER" id="PTHR22897">
    <property type="entry name" value="QUIESCIN Q6-RELATED SULFHYDRYL OXIDASE"/>
    <property type="match status" value="1"/>
</dbReference>
<reference evidence="13" key="2">
    <citation type="submission" date="2015-02" db="UniProtKB">
        <authorList>
            <consortium name="EnsemblMetazoa"/>
        </authorList>
    </citation>
    <scope>IDENTIFICATION</scope>
</reference>
<dbReference type="PROSITE" id="PS51324">
    <property type="entry name" value="ERV_ALR"/>
    <property type="match status" value="1"/>
</dbReference>
<dbReference type="EnsemblMetazoa" id="SMAR015121-RA">
    <property type="protein sequence ID" value="SMAR015121-PA"/>
    <property type="gene ID" value="SMAR015121"/>
</dbReference>
<dbReference type="PANTHER" id="PTHR22897:SF8">
    <property type="entry name" value="SULFHYDRYL OXIDASE"/>
    <property type="match status" value="1"/>
</dbReference>
<dbReference type="Gene3D" id="3.40.30.10">
    <property type="entry name" value="Glutaredoxin"/>
    <property type="match status" value="2"/>
</dbReference>
<dbReference type="EMBL" id="JH431486">
    <property type="status" value="NOT_ANNOTATED_CDS"/>
    <property type="molecule type" value="Genomic_DNA"/>
</dbReference>
<reference evidence="14" key="1">
    <citation type="submission" date="2011-05" db="EMBL/GenBank/DDBJ databases">
        <authorList>
            <person name="Richards S.R."/>
            <person name="Qu J."/>
            <person name="Jiang H."/>
            <person name="Jhangiani S.N."/>
            <person name="Agravi P."/>
            <person name="Goodspeed R."/>
            <person name="Gross S."/>
            <person name="Mandapat C."/>
            <person name="Jackson L."/>
            <person name="Mathew T."/>
            <person name="Pu L."/>
            <person name="Thornton R."/>
            <person name="Saada N."/>
            <person name="Wilczek-Boney K.B."/>
            <person name="Lee S."/>
            <person name="Kovar C."/>
            <person name="Wu Y."/>
            <person name="Scherer S.E."/>
            <person name="Worley K.C."/>
            <person name="Muzny D.M."/>
            <person name="Gibbs R."/>
        </authorList>
    </citation>
    <scope>NUCLEOTIDE SEQUENCE</scope>
    <source>
        <strain evidence="14">Brora</strain>
    </source>
</reference>
<dbReference type="AlphaFoldDB" id="T1JMP1"/>
<dbReference type="GO" id="GO:0000139">
    <property type="term" value="C:Golgi membrane"/>
    <property type="evidence" value="ECO:0007669"/>
    <property type="project" value="TreeGrafter"/>
</dbReference>
<evidence type="ECO:0000256" key="7">
    <source>
        <dbReference type="ARBA" id="ARBA00023157"/>
    </source>
</evidence>
<evidence type="ECO:0000256" key="8">
    <source>
        <dbReference type="ARBA" id="ARBA00023180"/>
    </source>
</evidence>
<accession>T1JMP1</accession>
<dbReference type="OMA" id="YGELWNE"/>
<comment type="caution">
    <text evidence="10">Lacks conserved residue(s) required for the propagation of feature annotation.</text>
</comment>
<dbReference type="CDD" id="cd02992">
    <property type="entry name" value="PDI_a_QSOX"/>
    <property type="match status" value="1"/>
</dbReference>
<dbReference type="Gene3D" id="1.20.120.310">
    <property type="entry name" value="ERV/ALR sulfhydryl oxidase domain"/>
    <property type="match status" value="1"/>
</dbReference>
<dbReference type="FunFam" id="3.40.30.10:FF:000073">
    <property type="entry name" value="Sulfhydryl oxidase"/>
    <property type="match status" value="1"/>
</dbReference>
<dbReference type="Pfam" id="PF00085">
    <property type="entry name" value="Thioredoxin"/>
    <property type="match status" value="1"/>
</dbReference>
<evidence type="ECO:0000256" key="2">
    <source>
        <dbReference type="ARBA" id="ARBA00006041"/>
    </source>
</evidence>
<dbReference type="InterPro" id="IPR040986">
    <property type="entry name" value="QSOX_FAD-bd_dom"/>
</dbReference>
<dbReference type="InterPro" id="IPR017937">
    <property type="entry name" value="Thioredoxin_CS"/>
</dbReference>
<dbReference type="Gene3D" id="1.20.120.1960">
    <property type="entry name" value="QSOX sulfhydryl oxidase domain"/>
    <property type="match status" value="1"/>
</dbReference>
<comment type="similarity">
    <text evidence="2">Belongs to the quiescin-sulfhydryl oxidase (QSOX) family.</text>
</comment>
<evidence type="ECO:0000256" key="5">
    <source>
        <dbReference type="ARBA" id="ARBA00022827"/>
    </source>
</evidence>
<dbReference type="eggNOG" id="KOG1731">
    <property type="taxonomic scope" value="Eukaryota"/>
</dbReference>
<feature type="domain" description="Thioredoxin" evidence="12">
    <location>
        <begin position="44"/>
        <end position="178"/>
    </location>
</feature>
<keyword evidence="10" id="KW-0472">Membrane</keyword>
<evidence type="ECO:0000256" key="9">
    <source>
        <dbReference type="ARBA" id="ARBA00048864"/>
    </source>
</evidence>
<keyword evidence="4" id="KW-0732">Signal</keyword>
<dbReference type="GO" id="GO:0005615">
    <property type="term" value="C:extracellular space"/>
    <property type="evidence" value="ECO:0007669"/>
    <property type="project" value="TreeGrafter"/>
</dbReference>
<dbReference type="InterPro" id="IPR042568">
    <property type="entry name" value="QSOX_FAD-bd_sf"/>
</dbReference>
<evidence type="ECO:0000259" key="12">
    <source>
        <dbReference type="PROSITE" id="PS51352"/>
    </source>
</evidence>
<evidence type="ECO:0000259" key="11">
    <source>
        <dbReference type="PROSITE" id="PS51324"/>
    </source>
</evidence>
<dbReference type="STRING" id="126957.T1JMP1"/>
<dbReference type="InterPro" id="IPR039798">
    <property type="entry name" value="Sulfhydryl_oxidase"/>
</dbReference>
<evidence type="ECO:0000256" key="4">
    <source>
        <dbReference type="ARBA" id="ARBA00022729"/>
    </source>
</evidence>
<dbReference type="InterPro" id="IPR017905">
    <property type="entry name" value="ERV/ALR_sulphydryl_oxidase"/>
</dbReference>
<name>T1JMP1_STRMM</name>
<keyword evidence="3 10" id="KW-0285">Flavoprotein</keyword>
<keyword evidence="6 10" id="KW-0560">Oxidoreductase</keyword>
<evidence type="ECO:0000256" key="10">
    <source>
        <dbReference type="RuleBase" id="RU371123"/>
    </source>
</evidence>
<dbReference type="SUPFAM" id="SSF69000">
    <property type="entry name" value="FAD-dependent thiol oxidase"/>
    <property type="match status" value="1"/>
</dbReference>
<dbReference type="SUPFAM" id="SSF52833">
    <property type="entry name" value="Thioredoxin-like"/>
    <property type="match status" value="1"/>
</dbReference>
<keyword evidence="8" id="KW-0325">Glycoprotein</keyword>
<dbReference type="PROSITE" id="PS00194">
    <property type="entry name" value="THIOREDOXIN_1"/>
    <property type="match status" value="1"/>
</dbReference>
<sequence length="634" mass="73107">MKLARTGERLGERCLLSITHAVKHKHLKQAPEMTRVVLYFPLLILISIGSISASLYNSSDAVIQLNATNFKSTVSNKTNVWIVEFYNTWCGHCVKFAPIWKEFAQDVKSWRNVISVAAIDCVEEINIPVCREYNIQSFPTIRFYKPLSAAGDFGSSGILNGNADVVTIRQAAIDYLDEILWPDFSFTKFFNFALLKDSILPSINDVVVIIENEHSYLGKEIIVDFYDYSNTIKVIRISDTNDIKSDFKPTKLPFVGLFTRDLKPRRVFDYLPLNHTSVVKAIKNILHLNPITTEMTEGSWAATDLTTSVGFAPDQVFMIDLEHAIHYTFFNELARHSIINGTKFQRLRAFVQVLARYFPGRLPVRNYLTKLSLWMERSTDFVHEEFEQFNNETQSINVYLPQTPDWATCRGSRQGLRGYPCSLWLLFHSLTVSAYMSHTVSDDFNPAHVPEVIANYVKYFFSCAECSKHFSTLSIRLQTDIREPKDTVLWFWSTHNKVNARLHGDITQDPVHPKIQFPPQRLCAACRLPSGQWNESKVLHFLIKWYTDINTTGVENTPFQSHQSMRLLDFKLVDEPVAIRVNERSSTWSFSTLDMSLCLTLYICSALILITVYFVIIVKRRMKRKRQKYFLPFV</sequence>
<keyword evidence="10" id="KW-1133">Transmembrane helix</keyword>
<feature type="domain" description="ERV/ALR sulfhydryl oxidase" evidence="11">
    <location>
        <begin position="412"/>
        <end position="516"/>
    </location>
</feature>
<dbReference type="PhylomeDB" id="T1JMP1"/>
<dbReference type="HOGENOM" id="CLU_020182_1_0_1"/>
<keyword evidence="5 10" id="KW-0274">FAD</keyword>
<feature type="transmembrane region" description="Helical" evidence="10">
    <location>
        <begin position="36"/>
        <end position="56"/>
    </location>
</feature>
<dbReference type="InterPro" id="IPR036774">
    <property type="entry name" value="ERV/ALR_sulphydryl_oxid_sf"/>
</dbReference>
<dbReference type="PROSITE" id="PS51352">
    <property type="entry name" value="THIOREDOXIN_2"/>
    <property type="match status" value="1"/>
</dbReference>
<keyword evidence="14" id="KW-1185">Reference proteome</keyword>
<keyword evidence="7" id="KW-1015">Disulfide bond</keyword>
<evidence type="ECO:0000256" key="6">
    <source>
        <dbReference type="ARBA" id="ARBA00023002"/>
    </source>
</evidence>